<dbReference type="PANTHER" id="PTHR21541:SF3">
    <property type="entry name" value="STRUCTURE-SPECIFIC ENDONUCLEASE SUBUNIT SLX4"/>
    <property type="match status" value="1"/>
</dbReference>
<feature type="region of interest" description="Disordered" evidence="1">
    <location>
        <begin position="845"/>
        <end position="908"/>
    </location>
</feature>
<dbReference type="AlphaFoldDB" id="A0A8S1HD11"/>
<feature type="compositionally biased region" description="Acidic residues" evidence="1">
    <location>
        <begin position="882"/>
        <end position="891"/>
    </location>
</feature>
<dbReference type="GO" id="GO:0000712">
    <property type="term" value="P:resolution of meiotic recombination intermediates"/>
    <property type="evidence" value="ECO:0007669"/>
    <property type="project" value="TreeGrafter"/>
</dbReference>
<protein>
    <submittedName>
        <fullName evidence="2">Uncharacterized protein</fullName>
    </submittedName>
</protein>
<evidence type="ECO:0000313" key="3">
    <source>
        <dbReference type="Proteomes" id="UP000835052"/>
    </source>
</evidence>
<feature type="region of interest" description="Disordered" evidence="1">
    <location>
        <begin position="686"/>
        <end position="747"/>
    </location>
</feature>
<dbReference type="EMBL" id="CAJGYM010000031">
    <property type="protein sequence ID" value="CAD6192952.1"/>
    <property type="molecule type" value="Genomic_DNA"/>
</dbReference>
<evidence type="ECO:0000313" key="2">
    <source>
        <dbReference type="EMBL" id="CAD6192952.1"/>
    </source>
</evidence>
<feature type="region of interest" description="Disordered" evidence="1">
    <location>
        <begin position="988"/>
        <end position="1021"/>
    </location>
</feature>
<proteinExistence type="predicted"/>
<evidence type="ECO:0000256" key="1">
    <source>
        <dbReference type="SAM" id="MobiDB-lite"/>
    </source>
</evidence>
<dbReference type="GO" id="GO:0033557">
    <property type="term" value="C:Slx1-Slx4 complex"/>
    <property type="evidence" value="ECO:0007669"/>
    <property type="project" value="TreeGrafter"/>
</dbReference>
<feature type="region of interest" description="Disordered" evidence="1">
    <location>
        <begin position="584"/>
        <end position="603"/>
    </location>
</feature>
<comment type="caution">
    <text evidence="2">The sequence shown here is derived from an EMBL/GenBank/DDBJ whole genome shotgun (WGS) entry which is preliminary data.</text>
</comment>
<name>A0A8S1HD11_9PELO</name>
<dbReference type="InterPro" id="IPR011333">
    <property type="entry name" value="SKP1/BTB/POZ_sf"/>
</dbReference>
<dbReference type="OrthoDB" id="5576441at2759"/>
<feature type="compositionally biased region" description="Basic and acidic residues" evidence="1">
    <location>
        <begin position="860"/>
        <end position="881"/>
    </location>
</feature>
<reference evidence="2" key="1">
    <citation type="submission" date="2020-10" db="EMBL/GenBank/DDBJ databases">
        <authorList>
            <person name="Kikuchi T."/>
        </authorList>
    </citation>
    <scope>NUCLEOTIDE SEQUENCE</scope>
    <source>
        <strain evidence="2">NKZ352</strain>
    </source>
</reference>
<dbReference type="Gene3D" id="3.30.710.10">
    <property type="entry name" value="Potassium Channel Kv1.1, Chain A"/>
    <property type="match status" value="1"/>
</dbReference>
<feature type="compositionally biased region" description="Basic and acidic residues" evidence="1">
    <location>
        <begin position="381"/>
        <end position="434"/>
    </location>
</feature>
<feature type="compositionally biased region" description="Polar residues" evidence="1">
    <location>
        <begin position="845"/>
        <end position="856"/>
    </location>
</feature>
<feature type="compositionally biased region" description="Polar residues" evidence="1">
    <location>
        <begin position="721"/>
        <end position="732"/>
    </location>
</feature>
<feature type="region of interest" description="Disordered" evidence="1">
    <location>
        <begin position="1"/>
        <end position="29"/>
    </location>
</feature>
<organism evidence="2 3">
    <name type="scientific">Caenorhabditis auriculariae</name>
    <dbReference type="NCBI Taxonomy" id="2777116"/>
    <lineage>
        <taxon>Eukaryota</taxon>
        <taxon>Metazoa</taxon>
        <taxon>Ecdysozoa</taxon>
        <taxon>Nematoda</taxon>
        <taxon>Chromadorea</taxon>
        <taxon>Rhabditida</taxon>
        <taxon>Rhabditina</taxon>
        <taxon>Rhabditomorpha</taxon>
        <taxon>Rhabditoidea</taxon>
        <taxon>Rhabditidae</taxon>
        <taxon>Peloderinae</taxon>
        <taxon>Caenorhabditis</taxon>
    </lineage>
</organism>
<sequence length="1021" mass="115399">MDDEESALTKTCNFNTAPRRPPKKGDVQTIATSEKAFEEPLEEKFRRNNCRGGKKSPRRLMHVNKCVDEQESVENYEKAMKNWKSTVDCPLCGTPMQNGPFRIAHLKSCATKNKITTSKLIEMVDTSEKVRGARIRNGLTHTSASEPKKKAVAPKKLVGVPKNRVDEDIQLAKALSMSTSEGGNSRGSENDARILRIEDESRNLSRKRPRSYAIVELAPRECRCESVGLLQERFLQSFRVRKSRAKRKNDGFTQQTHHMAHLISKLSRFEQLSIDLRKMADEPSTSFSNSTLFTLECENGCLQVNRQILKCRSSILQKVPLTSTTFKIEAPVQAVRHWLTFVYSAQIEWPANLNEEVSKIAEKFGPDGLLQICSRDPRRTDKFEQEDVGKVEDEEKTEVKKKIKEEGKAEIEKSPRKTETGKRRSSRKEEEKPIPELMMGDEINDEDPLRGCFDILEDFEDVKIDSEVIKKDILTLDEDSPPLKKMNISSDGIFVEEKRKSVTKETVKEKFNQSDCSFFCSPILSSTKNQPIIDLEAPLKEESPEISVLEPQNSSFNADEAIIQEDDPEISVFEPKKLSFNADEAMKKEEDEPEISVFKPQSATFSADKAENREVDPEISVIEPRNLLFAEEKVINQEGDPEISHISYNVWDQPDYNDYAGPDFFNNSYLPSKYGNESFVGSKFDEEMEKSPLENISTPTGRKSSRKSVIEDQKREEKSENSPLDNISTPTGRNMSRRSRLLNRSAPEEEDSFDCSIIFKPNAESLALEAKTPVTKFLNKPQFGSNVKILKTTNITPMPDYDAMDDNMLKMHLKKIGHKPRPRKKMIETLKKAYDILHPLIDPNTPTIRPLLSSSDPEPEEKKKKEKETKVRGSKKVAPEEPEKDESDDADAEKTLNLSNEDPPEEEVIDDCGILPKDLDGMAQAFLCWLRREENEELHNHMLSLQPVALEELLIRLGKADSSVCGIGKAKLAAILDSLSISFQLPSNGKGGPRKAFGPGQLFSSRGDPGRGRPDPTATRP</sequence>
<dbReference type="CDD" id="cd22999">
    <property type="entry name" value="SAP_SLX4"/>
    <property type="match status" value="1"/>
</dbReference>
<feature type="region of interest" description="Disordered" evidence="1">
    <location>
        <begin position="381"/>
        <end position="435"/>
    </location>
</feature>
<accession>A0A8S1HD11</accession>
<gene>
    <name evidence="2" type="ORF">CAUJ_LOCUS8871</name>
</gene>
<dbReference type="PANTHER" id="PTHR21541">
    <property type="entry name" value="BTB POZ DOMAIN CONTAINING 12"/>
    <property type="match status" value="1"/>
</dbReference>
<keyword evidence="3" id="KW-1185">Reference proteome</keyword>
<feature type="compositionally biased region" description="Basic and acidic residues" evidence="1">
    <location>
        <begin position="708"/>
        <end position="720"/>
    </location>
</feature>
<dbReference type="Proteomes" id="UP000835052">
    <property type="component" value="Unassembled WGS sequence"/>
</dbReference>